<accession>A0A1Y2J3V3</accession>
<dbReference type="AlphaFoldDB" id="A0A1Y2J3V3"/>
<dbReference type="OrthoDB" id="636685at2759"/>
<dbReference type="GO" id="GO:0006261">
    <property type="term" value="P:DNA-templated DNA replication"/>
    <property type="evidence" value="ECO:0007669"/>
    <property type="project" value="TreeGrafter"/>
</dbReference>
<dbReference type="Gene3D" id="1.10.20.10">
    <property type="entry name" value="Histone, subunit A"/>
    <property type="match status" value="1"/>
</dbReference>
<evidence type="ECO:0000313" key="6">
    <source>
        <dbReference type="Proteomes" id="UP000193067"/>
    </source>
</evidence>
<proteinExistence type="predicted"/>
<dbReference type="InterPro" id="IPR050568">
    <property type="entry name" value="Transcr_DNA_Rep_Reg"/>
</dbReference>
<gene>
    <name evidence="5" type="ORF">PYCCODRAFT_1359186</name>
</gene>
<feature type="compositionally biased region" description="Basic and acidic residues" evidence="3">
    <location>
        <begin position="130"/>
        <end position="139"/>
    </location>
</feature>
<evidence type="ECO:0000256" key="1">
    <source>
        <dbReference type="ARBA" id="ARBA00004123"/>
    </source>
</evidence>
<keyword evidence="2" id="KW-0539">Nucleus</keyword>
<evidence type="ECO:0000256" key="2">
    <source>
        <dbReference type="ARBA" id="ARBA00023242"/>
    </source>
</evidence>
<dbReference type="PANTHER" id="PTHR10252">
    <property type="entry name" value="HISTONE-LIKE TRANSCRIPTION FACTOR CCAAT-RELATED"/>
    <property type="match status" value="1"/>
</dbReference>
<feature type="region of interest" description="Disordered" evidence="3">
    <location>
        <begin position="1"/>
        <end position="32"/>
    </location>
</feature>
<dbReference type="InterPro" id="IPR009072">
    <property type="entry name" value="Histone-fold"/>
</dbReference>
<feature type="compositionally biased region" description="Low complexity" evidence="3">
    <location>
        <begin position="1"/>
        <end position="20"/>
    </location>
</feature>
<dbReference type="CDD" id="cd23645">
    <property type="entry name" value="HFD_Dpb3-like"/>
    <property type="match status" value="1"/>
</dbReference>
<comment type="subcellular location">
    <subcellularLocation>
        <location evidence="1">Nucleus</location>
    </subcellularLocation>
</comment>
<feature type="region of interest" description="Disordered" evidence="3">
    <location>
        <begin position="125"/>
        <end position="190"/>
    </location>
</feature>
<organism evidence="5 6">
    <name type="scientific">Trametes coccinea (strain BRFM310)</name>
    <name type="common">Pycnoporus coccineus</name>
    <dbReference type="NCBI Taxonomy" id="1353009"/>
    <lineage>
        <taxon>Eukaryota</taxon>
        <taxon>Fungi</taxon>
        <taxon>Dikarya</taxon>
        <taxon>Basidiomycota</taxon>
        <taxon>Agaricomycotina</taxon>
        <taxon>Agaricomycetes</taxon>
        <taxon>Polyporales</taxon>
        <taxon>Polyporaceae</taxon>
        <taxon>Trametes</taxon>
    </lineage>
</organism>
<sequence length="190" mass="20868">MQVDAPAPDEAAESSQAAAAKPKKAKAPDTLVREPGKSVLPYTRVQKILKADKELVMVQREAAFLISRATEEFIGRLAEAAQKLAERERRTTVQAKDIVATVRRAEEFAFLEELFPWSELDQAARRKPKALQDKEKEKAAQQGGATMLDHFVSKPGKQDSQDAEDDAGDPGDLNFVMNEDGTMSMVPAEA</sequence>
<evidence type="ECO:0000259" key="4">
    <source>
        <dbReference type="Pfam" id="PF00808"/>
    </source>
</evidence>
<protein>
    <submittedName>
        <fullName evidence="5">Histone-fold-containing protein</fullName>
    </submittedName>
</protein>
<dbReference type="STRING" id="1353009.A0A1Y2J3V3"/>
<dbReference type="SUPFAM" id="SSF47113">
    <property type="entry name" value="Histone-fold"/>
    <property type="match status" value="1"/>
</dbReference>
<dbReference type="InterPro" id="IPR003958">
    <property type="entry name" value="CBFA_NFYB_domain"/>
</dbReference>
<dbReference type="Proteomes" id="UP000193067">
    <property type="component" value="Unassembled WGS sequence"/>
</dbReference>
<dbReference type="GO" id="GO:0008623">
    <property type="term" value="C:CHRAC"/>
    <property type="evidence" value="ECO:0007669"/>
    <property type="project" value="TreeGrafter"/>
</dbReference>
<dbReference type="EMBL" id="KZ084088">
    <property type="protein sequence ID" value="OSD07131.1"/>
    <property type="molecule type" value="Genomic_DNA"/>
</dbReference>
<keyword evidence="6" id="KW-1185">Reference proteome</keyword>
<dbReference type="GO" id="GO:0046982">
    <property type="term" value="F:protein heterodimerization activity"/>
    <property type="evidence" value="ECO:0007669"/>
    <property type="project" value="InterPro"/>
</dbReference>
<dbReference type="Pfam" id="PF00808">
    <property type="entry name" value="CBFD_NFYB_HMF"/>
    <property type="match status" value="1"/>
</dbReference>
<dbReference type="PANTHER" id="PTHR10252:SF54">
    <property type="entry name" value="CHROMATIN ACCESSIBILITY COMPLEX PROTEIN 1"/>
    <property type="match status" value="1"/>
</dbReference>
<feature type="domain" description="Transcription factor CBF/NF-Y/archaeal histone" evidence="4">
    <location>
        <begin position="40"/>
        <end position="99"/>
    </location>
</feature>
<name>A0A1Y2J3V3_TRAC3</name>
<evidence type="ECO:0000256" key="3">
    <source>
        <dbReference type="SAM" id="MobiDB-lite"/>
    </source>
</evidence>
<reference evidence="5 6" key="1">
    <citation type="journal article" date="2015" name="Biotechnol. Biofuels">
        <title>Enhanced degradation of softwood versus hardwood by the white-rot fungus Pycnoporus coccineus.</title>
        <authorList>
            <person name="Couturier M."/>
            <person name="Navarro D."/>
            <person name="Chevret D."/>
            <person name="Henrissat B."/>
            <person name="Piumi F."/>
            <person name="Ruiz-Duenas F.J."/>
            <person name="Martinez A.T."/>
            <person name="Grigoriev I.V."/>
            <person name="Riley R."/>
            <person name="Lipzen A."/>
            <person name="Berrin J.G."/>
            <person name="Master E.R."/>
            <person name="Rosso M.N."/>
        </authorList>
    </citation>
    <scope>NUCLEOTIDE SEQUENCE [LARGE SCALE GENOMIC DNA]</scope>
    <source>
        <strain evidence="5 6">BRFM310</strain>
    </source>
</reference>
<evidence type="ECO:0000313" key="5">
    <source>
        <dbReference type="EMBL" id="OSD07131.1"/>
    </source>
</evidence>